<dbReference type="InterPro" id="IPR000064">
    <property type="entry name" value="NLP_P60_dom"/>
</dbReference>
<dbReference type="RefSeq" id="WP_268004412.1">
    <property type="nucleotide sequence ID" value="NZ_CP104067.1"/>
</dbReference>
<dbReference type="PANTHER" id="PTHR47053:SF1">
    <property type="entry name" value="MUREIN DD-ENDOPEPTIDASE MEPH-RELATED"/>
    <property type="match status" value="1"/>
</dbReference>
<dbReference type="PANTHER" id="PTHR47053">
    <property type="entry name" value="MUREIN DD-ENDOPEPTIDASE MEPH-RELATED"/>
    <property type="match status" value="1"/>
</dbReference>
<keyword evidence="3" id="KW-0378">Hydrolase</keyword>
<sequence>MAKSKMGTPYIWGHNEDRGQYGFDCSNFTSYVHRHALGYKMTTSSRAQFNDVGWNVSRTSMQPGALIIFDDGHHAGIYAGNDQVIQEGGGLGKVGYLSLNPAHIGLTTCRRSAECSNMIISQGGCPKRVVPNHPVPTSYRKASKSTVKVEMEAFCFKEFLIKVGLQKSKIDFWDSPLFFVMYTCII</sequence>
<name>A0ABY6ZCK1_9BACL</name>
<evidence type="ECO:0000313" key="7">
    <source>
        <dbReference type="Proteomes" id="UP001164761"/>
    </source>
</evidence>
<gene>
    <name evidence="6" type="ORF">NZD89_19650</name>
</gene>
<dbReference type="PROSITE" id="PS51935">
    <property type="entry name" value="NLPC_P60"/>
    <property type="match status" value="1"/>
</dbReference>
<proteinExistence type="inferred from homology"/>
<evidence type="ECO:0000256" key="4">
    <source>
        <dbReference type="ARBA" id="ARBA00022807"/>
    </source>
</evidence>
<accession>A0ABY6ZCK1</accession>
<dbReference type="InterPro" id="IPR051202">
    <property type="entry name" value="Peptidase_C40"/>
</dbReference>
<evidence type="ECO:0000256" key="3">
    <source>
        <dbReference type="ARBA" id="ARBA00022801"/>
    </source>
</evidence>
<dbReference type="Gene3D" id="3.90.1720.10">
    <property type="entry name" value="endopeptidase domain like (from Nostoc punctiforme)"/>
    <property type="match status" value="1"/>
</dbReference>
<dbReference type="EMBL" id="CP104067">
    <property type="protein sequence ID" value="WAH40513.1"/>
    <property type="molecule type" value="Genomic_DNA"/>
</dbReference>
<feature type="domain" description="NlpC/P60" evidence="5">
    <location>
        <begin position="1"/>
        <end position="120"/>
    </location>
</feature>
<protein>
    <submittedName>
        <fullName evidence="6">C40 family peptidase</fullName>
    </submittedName>
</protein>
<reference evidence="6" key="1">
    <citation type="submission" date="2022-08" db="EMBL/GenBank/DDBJ databases">
        <title>Alicyclobacillus fastidiosus DSM 17978, complete genome.</title>
        <authorList>
            <person name="Wang Q."/>
            <person name="Cai R."/>
            <person name="Wang Z."/>
        </authorList>
    </citation>
    <scope>NUCLEOTIDE SEQUENCE</scope>
    <source>
        <strain evidence="6">DSM 17978</strain>
    </source>
</reference>
<keyword evidence="7" id="KW-1185">Reference proteome</keyword>
<dbReference type="Proteomes" id="UP001164761">
    <property type="component" value="Chromosome"/>
</dbReference>
<evidence type="ECO:0000313" key="6">
    <source>
        <dbReference type="EMBL" id="WAH40513.1"/>
    </source>
</evidence>
<organism evidence="6 7">
    <name type="scientific">Alicyclobacillus fastidiosus</name>
    <dbReference type="NCBI Taxonomy" id="392011"/>
    <lineage>
        <taxon>Bacteria</taxon>
        <taxon>Bacillati</taxon>
        <taxon>Bacillota</taxon>
        <taxon>Bacilli</taxon>
        <taxon>Bacillales</taxon>
        <taxon>Alicyclobacillaceae</taxon>
        <taxon>Alicyclobacillus</taxon>
    </lineage>
</organism>
<dbReference type="SUPFAM" id="SSF54001">
    <property type="entry name" value="Cysteine proteinases"/>
    <property type="match status" value="1"/>
</dbReference>
<keyword evidence="4" id="KW-0788">Thiol protease</keyword>
<evidence type="ECO:0000256" key="2">
    <source>
        <dbReference type="ARBA" id="ARBA00022670"/>
    </source>
</evidence>
<evidence type="ECO:0000259" key="5">
    <source>
        <dbReference type="PROSITE" id="PS51935"/>
    </source>
</evidence>
<dbReference type="InterPro" id="IPR038765">
    <property type="entry name" value="Papain-like_cys_pep_sf"/>
</dbReference>
<evidence type="ECO:0000256" key="1">
    <source>
        <dbReference type="ARBA" id="ARBA00007074"/>
    </source>
</evidence>
<dbReference type="Pfam" id="PF00877">
    <property type="entry name" value="NLPC_P60"/>
    <property type="match status" value="1"/>
</dbReference>
<comment type="similarity">
    <text evidence="1">Belongs to the peptidase C40 family.</text>
</comment>
<keyword evidence="2" id="KW-0645">Protease</keyword>